<name>A0A7W8BUH1_9ACTN</name>
<organism evidence="2 3">
    <name type="scientific">Streptomyces griseoloalbus</name>
    <dbReference type="NCBI Taxonomy" id="67303"/>
    <lineage>
        <taxon>Bacteria</taxon>
        <taxon>Bacillati</taxon>
        <taxon>Actinomycetota</taxon>
        <taxon>Actinomycetes</taxon>
        <taxon>Kitasatosporales</taxon>
        <taxon>Streptomycetaceae</taxon>
        <taxon>Streptomyces</taxon>
    </lineage>
</organism>
<accession>A0A7W8BUH1</accession>
<evidence type="ECO:0000313" key="2">
    <source>
        <dbReference type="EMBL" id="MBB5129846.1"/>
    </source>
</evidence>
<sequence>MSTPSFSEFLKSTKPGPQRRCTGCNTFSLRTHTDPASQEDKVICTNPSCQESPLHRED</sequence>
<dbReference type="AlphaFoldDB" id="A0A7W8BUH1"/>
<gene>
    <name evidence="2" type="ORF">FHS32_006640</name>
</gene>
<comment type="caution">
    <text evidence="2">The sequence shown here is derived from an EMBL/GenBank/DDBJ whole genome shotgun (WGS) entry which is preliminary data.</text>
</comment>
<protein>
    <submittedName>
        <fullName evidence="2">Uncharacterized protein</fullName>
    </submittedName>
</protein>
<reference evidence="2 3" key="1">
    <citation type="submission" date="2020-08" db="EMBL/GenBank/DDBJ databases">
        <title>Genomic Encyclopedia of Type Strains, Phase III (KMG-III): the genomes of soil and plant-associated and newly described type strains.</title>
        <authorList>
            <person name="Whitman W."/>
        </authorList>
    </citation>
    <scope>NUCLEOTIDE SEQUENCE [LARGE SCALE GENOMIC DNA]</scope>
    <source>
        <strain evidence="2 3">CECT 3226</strain>
    </source>
</reference>
<dbReference type="Proteomes" id="UP000568022">
    <property type="component" value="Unassembled WGS sequence"/>
</dbReference>
<evidence type="ECO:0000313" key="3">
    <source>
        <dbReference type="Proteomes" id="UP000568022"/>
    </source>
</evidence>
<proteinExistence type="predicted"/>
<feature type="region of interest" description="Disordered" evidence="1">
    <location>
        <begin position="32"/>
        <end position="58"/>
    </location>
</feature>
<keyword evidence="3" id="KW-1185">Reference proteome</keyword>
<evidence type="ECO:0000256" key="1">
    <source>
        <dbReference type="SAM" id="MobiDB-lite"/>
    </source>
</evidence>
<dbReference type="EMBL" id="JACHJE010000022">
    <property type="protein sequence ID" value="MBB5129846.1"/>
    <property type="molecule type" value="Genomic_DNA"/>
</dbReference>